<dbReference type="GO" id="GO:0003676">
    <property type="term" value="F:nucleic acid binding"/>
    <property type="evidence" value="ECO:0007669"/>
    <property type="project" value="InterPro"/>
</dbReference>
<proteinExistence type="predicted"/>
<dbReference type="InterPro" id="IPR036397">
    <property type="entry name" value="RNaseH_sf"/>
</dbReference>
<organism evidence="1 2">
    <name type="scientific">Dufourea novaeangliae</name>
    <name type="common">Sweat bee</name>
    <dbReference type="NCBI Taxonomy" id="178035"/>
    <lineage>
        <taxon>Eukaryota</taxon>
        <taxon>Metazoa</taxon>
        <taxon>Ecdysozoa</taxon>
        <taxon>Arthropoda</taxon>
        <taxon>Hexapoda</taxon>
        <taxon>Insecta</taxon>
        <taxon>Pterygota</taxon>
        <taxon>Neoptera</taxon>
        <taxon>Endopterygota</taxon>
        <taxon>Hymenoptera</taxon>
        <taxon>Apocrita</taxon>
        <taxon>Aculeata</taxon>
        <taxon>Apoidea</taxon>
        <taxon>Anthophila</taxon>
        <taxon>Halictidae</taxon>
        <taxon>Rophitinae</taxon>
        <taxon>Dufourea</taxon>
    </lineage>
</organism>
<protein>
    <submittedName>
        <fullName evidence="1">Uncharacterized protein</fullName>
    </submittedName>
</protein>
<dbReference type="AlphaFoldDB" id="A0A154P9N4"/>
<evidence type="ECO:0000313" key="1">
    <source>
        <dbReference type="EMBL" id="KZC08104.1"/>
    </source>
</evidence>
<dbReference type="Gene3D" id="3.30.420.10">
    <property type="entry name" value="Ribonuclease H-like superfamily/Ribonuclease H"/>
    <property type="match status" value="1"/>
</dbReference>
<gene>
    <name evidence="1" type="ORF">WN55_10870</name>
</gene>
<sequence>NPLDFYFWDHLKTIVHSTQVNTVHVLQERTSNGFETIRRILGIFERVRNILRRAIVFVETRGGHFERFL</sequence>
<reference evidence="1 2" key="1">
    <citation type="submission" date="2015-07" db="EMBL/GenBank/DDBJ databases">
        <title>The genome of Dufourea novaeangliae.</title>
        <authorList>
            <person name="Pan H."/>
            <person name="Kapheim K."/>
        </authorList>
    </citation>
    <scope>NUCLEOTIDE SEQUENCE [LARGE SCALE GENOMIC DNA]</scope>
    <source>
        <strain evidence="1">0120121106</strain>
        <tissue evidence="1">Whole body</tissue>
    </source>
</reference>
<dbReference type="EMBL" id="KQ434842">
    <property type="protein sequence ID" value="KZC08104.1"/>
    <property type="molecule type" value="Genomic_DNA"/>
</dbReference>
<dbReference type="Proteomes" id="UP000076502">
    <property type="component" value="Unassembled WGS sequence"/>
</dbReference>
<keyword evidence="2" id="KW-1185">Reference proteome</keyword>
<name>A0A154P9N4_DUFNO</name>
<accession>A0A154P9N4</accession>
<evidence type="ECO:0000313" key="2">
    <source>
        <dbReference type="Proteomes" id="UP000076502"/>
    </source>
</evidence>
<feature type="non-terminal residue" evidence="1">
    <location>
        <position position="1"/>
    </location>
</feature>